<accession>A0A7X6L882</accession>
<dbReference type="AlphaFoldDB" id="A0A7X6L882"/>
<dbReference type="PANTHER" id="PTHR43037">
    <property type="entry name" value="UNNAMED PRODUCT-RELATED"/>
    <property type="match status" value="1"/>
</dbReference>
<name>A0A7X6L882_9NOCA</name>
<feature type="signal peptide" evidence="3">
    <location>
        <begin position="1"/>
        <end position="21"/>
    </location>
</feature>
<evidence type="ECO:0000256" key="3">
    <source>
        <dbReference type="SAM" id="SignalP"/>
    </source>
</evidence>
<dbReference type="InterPro" id="IPR029058">
    <property type="entry name" value="AB_hydrolase_fold"/>
</dbReference>
<protein>
    <submittedName>
        <fullName evidence="4">Esterase</fullName>
    </submittedName>
</protein>
<dbReference type="Pfam" id="PF10503">
    <property type="entry name" value="Esterase_PHB"/>
    <property type="match status" value="1"/>
</dbReference>
<dbReference type="PROSITE" id="PS51257">
    <property type="entry name" value="PROKAR_LIPOPROTEIN"/>
    <property type="match status" value="1"/>
</dbReference>
<organism evidence="4 5">
    <name type="scientific">Nocardia gamkensis</name>
    <dbReference type="NCBI Taxonomy" id="352869"/>
    <lineage>
        <taxon>Bacteria</taxon>
        <taxon>Bacillati</taxon>
        <taxon>Actinomycetota</taxon>
        <taxon>Actinomycetes</taxon>
        <taxon>Mycobacteriales</taxon>
        <taxon>Nocardiaceae</taxon>
        <taxon>Nocardia</taxon>
    </lineage>
</organism>
<sequence length="254" mass="25935">MLRSLAAIVVGAALVLTAACAHSRASGPDDPHRVLDYAGAQRHYLIHRPAGSPQGRLAAVLVFHGGGGSAGYMANKSGFDRLADANGFIAVYPEGIDRSWNDGRGADTRAVAAGVDDVGFVSALIDHLVAADEVDPARVYATGMSNGGMFTQHLGCHLSAKLAAIAPVAGPLPAADETNCALAHPLPVLEIHGTADPIVPYEGGVVRVTSGNHGRTGTGPVLSVAATQQLSRGKTAVHRRTPVSCPHAATTGPQ</sequence>
<dbReference type="SUPFAM" id="SSF53474">
    <property type="entry name" value="alpha/beta-Hydrolases"/>
    <property type="match status" value="1"/>
</dbReference>
<proteinExistence type="predicted"/>
<comment type="caution">
    <text evidence="4">The sequence shown here is derived from an EMBL/GenBank/DDBJ whole genome shotgun (WGS) entry which is preliminary data.</text>
</comment>
<keyword evidence="2" id="KW-0378">Hydrolase</keyword>
<dbReference type="InterPro" id="IPR050955">
    <property type="entry name" value="Plant_Biomass_Hydrol_Est"/>
</dbReference>
<dbReference type="InterPro" id="IPR010126">
    <property type="entry name" value="Esterase_phb"/>
</dbReference>
<dbReference type="EMBL" id="JAAXOS010000012">
    <property type="protein sequence ID" value="NKY29435.1"/>
    <property type="molecule type" value="Genomic_DNA"/>
</dbReference>
<dbReference type="Proteomes" id="UP000540698">
    <property type="component" value="Unassembled WGS sequence"/>
</dbReference>
<evidence type="ECO:0000313" key="4">
    <source>
        <dbReference type="EMBL" id="NKY29435.1"/>
    </source>
</evidence>
<evidence type="ECO:0000256" key="2">
    <source>
        <dbReference type="ARBA" id="ARBA00022801"/>
    </source>
</evidence>
<evidence type="ECO:0000256" key="1">
    <source>
        <dbReference type="ARBA" id="ARBA00022729"/>
    </source>
</evidence>
<evidence type="ECO:0000313" key="5">
    <source>
        <dbReference type="Proteomes" id="UP000540698"/>
    </source>
</evidence>
<dbReference type="Gene3D" id="3.40.50.1820">
    <property type="entry name" value="alpha/beta hydrolase"/>
    <property type="match status" value="1"/>
</dbReference>
<dbReference type="PANTHER" id="PTHR43037:SF1">
    <property type="entry name" value="BLL1128 PROTEIN"/>
    <property type="match status" value="1"/>
</dbReference>
<dbReference type="RefSeq" id="WP_168434184.1">
    <property type="nucleotide sequence ID" value="NZ_JAAXOS010000012.1"/>
</dbReference>
<feature type="chain" id="PRO_5030831359" evidence="3">
    <location>
        <begin position="22"/>
        <end position="254"/>
    </location>
</feature>
<dbReference type="GO" id="GO:0016787">
    <property type="term" value="F:hydrolase activity"/>
    <property type="evidence" value="ECO:0007669"/>
    <property type="project" value="UniProtKB-KW"/>
</dbReference>
<gene>
    <name evidence="4" type="ORF">HGB38_24920</name>
</gene>
<keyword evidence="5" id="KW-1185">Reference proteome</keyword>
<keyword evidence="1 3" id="KW-0732">Signal</keyword>
<dbReference type="GO" id="GO:0005576">
    <property type="term" value="C:extracellular region"/>
    <property type="evidence" value="ECO:0007669"/>
    <property type="project" value="InterPro"/>
</dbReference>
<reference evidence="4 5" key="1">
    <citation type="submission" date="2020-04" db="EMBL/GenBank/DDBJ databases">
        <title>MicrobeNet Type strains.</title>
        <authorList>
            <person name="Nicholson A.C."/>
        </authorList>
    </citation>
    <scope>NUCLEOTIDE SEQUENCE [LARGE SCALE GENOMIC DNA]</scope>
    <source>
        <strain evidence="4 5">DSM 44956</strain>
    </source>
</reference>